<dbReference type="EMBL" id="CAEZTV010000080">
    <property type="protein sequence ID" value="CAB4581319.1"/>
    <property type="molecule type" value="Genomic_DNA"/>
</dbReference>
<accession>A0A6J6F183</accession>
<sequence>MLKRIVQVSLVSVLISLFVPVAYSEVYVKVDANGNAIGGAIICDSGTCGPGSLYSQLTLQPGERYVLQGTGQAGIGNNNPGIDVKVDLETNVWTVTDSKSNTVVQQFTPQTSPGNDRPQVPPTSIQDTQSVTTDTGTVTTDTRTVSTKVDTSTTISIRETVTISSIQDTQTINSVVASLSVNEKEEQLQIDLRGNKSTLINVSTEFAGAPLKITATRQGYKSITINLRTDLDGNAQLNSSRNLRGFTVVLSIGKVKLDTDLVRK</sequence>
<proteinExistence type="predicted"/>
<organism evidence="2">
    <name type="scientific">freshwater metagenome</name>
    <dbReference type="NCBI Taxonomy" id="449393"/>
    <lineage>
        <taxon>unclassified sequences</taxon>
        <taxon>metagenomes</taxon>
        <taxon>ecological metagenomes</taxon>
    </lineage>
</organism>
<evidence type="ECO:0000256" key="1">
    <source>
        <dbReference type="SAM" id="MobiDB-lite"/>
    </source>
</evidence>
<evidence type="ECO:0000313" key="2">
    <source>
        <dbReference type="EMBL" id="CAB4581319.1"/>
    </source>
</evidence>
<reference evidence="2" key="1">
    <citation type="submission" date="2020-05" db="EMBL/GenBank/DDBJ databases">
        <authorList>
            <person name="Chiriac C."/>
            <person name="Salcher M."/>
            <person name="Ghai R."/>
            <person name="Kavagutti S V."/>
        </authorList>
    </citation>
    <scope>NUCLEOTIDE SEQUENCE</scope>
</reference>
<name>A0A6J6F183_9ZZZZ</name>
<gene>
    <name evidence="2" type="ORF">UFOPK1747_00592</name>
</gene>
<dbReference type="AlphaFoldDB" id="A0A6J6F183"/>
<feature type="region of interest" description="Disordered" evidence="1">
    <location>
        <begin position="108"/>
        <end position="137"/>
    </location>
</feature>
<protein>
    <submittedName>
        <fullName evidence="2">Unannotated protein</fullName>
    </submittedName>
</protein>
<feature type="compositionally biased region" description="Low complexity" evidence="1">
    <location>
        <begin position="127"/>
        <end position="137"/>
    </location>
</feature>